<feature type="region of interest" description="Disordered" evidence="1">
    <location>
        <begin position="171"/>
        <end position="204"/>
    </location>
</feature>
<accession>A0A368QIB1</accession>
<protein>
    <submittedName>
        <fullName evidence="2">Uncharacterized protein</fullName>
    </submittedName>
</protein>
<evidence type="ECO:0000313" key="2">
    <source>
        <dbReference type="EMBL" id="RCV17715.1"/>
    </source>
</evidence>
<gene>
    <name evidence="2" type="ORF">SETIT_3G241600v2</name>
</gene>
<dbReference type="AlphaFoldDB" id="A0A368QIB1"/>
<reference evidence="2" key="1">
    <citation type="journal article" date="2012" name="Nat. Biotechnol.">
        <title>Reference genome sequence of the model plant Setaria.</title>
        <authorList>
            <person name="Bennetzen J.L."/>
            <person name="Schmutz J."/>
            <person name="Wang H."/>
            <person name="Percifield R."/>
            <person name="Hawkins J."/>
            <person name="Pontaroli A.C."/>
            <person name="Estep M."/>
            <person name="Feng L."/>
            <person name="Vaughn J.N."/>
            <person name="Grimwood J."/>
            <person name="Jenkins J."/>
            <person name="Barry K."/>
            <person name="Lindquist E."/>
            <person name="Hellsten U."/>
            <person name="Deshpande S."/>
            <person name="Wang X."/>
            <person name="Wu X."/>
            <person name="Mitros T."/>
            <person name="Triplett J."/>
            <person name="Yang X."/>
            <person name="Ye C.Y."/>
            <person name="Mauro-Herrera M."/>
            <person name="Wang L."/>
            <person name="Li P."/>
            <person name="Sharma M."/>
            <person name="Sharma R."/>
            <person name="Ronald P.C."/>
            <person name="Panaud O."/>
            <person name="Kellogg E.A."/>
            <person name="Brutnell T.P."/>
            <person name="Doust A.N."/>
            <person name="Tuskan G.A."/>
            <person name="Rokhsar D."/>
            <person name="Devos K.M."/>
        </authorList>
    </citation>
    <scope>NUCLEOTIDE SEQUENCE [LARGE SCALE GENOMIC DNA]</scope>
    <source>
        <strain evidence="2">Yugu1</strain>
    </source>
</reference>
<reference evidence="2" key="2">
    <citation type="submission" date="2015-07" db="EMBL/GenBank/DDBJ databases">
        <authorList>
            <person name="Noorani M."/>
        </authorList>
    </citation>
    <scope>NUCLEOTIDE SEQUENCE</scope>
    <source>
        <strain evidence="2">Yugu1</strain>
    </source>
</reference>
<name>A0A368QIB1_SETIT</name>
<evidence type="ECO:0000256" key="1">
    <source>
        <dbReference type="SAM" id="MobiDB-lite"/>
    </source>
</evidence>
<feature type="region of interest" description="Disordered" evidence="1">
    <location>
        <begin position="1"/>
        <end position="23"/>
    </location>
</feature>
<organism evidence="2">
    <name type="scientific">Setaria italica</name>
    <name type="common">Foxtail millet</name>
    <name type="synonym">Panicum italicum</name>
    <dbReference type="NCBI Taxonomy" id="4555"/>
    <lineage>
        <taxon>Eukaryota</taxon>
        <taxon>Viridiplantae</taxon>
        <taxon>Streptophyta</taxon>
        <taxon>Embryophyta</taxon>
        <taxon>Tracheophyta</taxon>
        <taxon>Spermatophyta</taxon>
        <taxon>Magnoliopsida</taxon>
        <taxon>Liliopsida</taxon>
        <taxon>Poales</taxon>
        <taxon>Poaceae</taxon>
        <taxon>PACMAD clade</taxon>
        <taxon>Panicoideae</taxon>
        <taxon>Panicodae</taxon>
        <taxon>Paniceae</taxon>
        <taxon>Cenchrinae</taxon>
        <taxon>Setaria</taxon>
    </lineage>
</organism>
<proteinExistence type="predicted"/>
<dbReference type="EMBL" id="CM003530">
    <property type="protein sequence ID" value="RCV17715.1"/>
    <property type="molecule type" value="Genomic_DNA"/>
</dbReference>
<sequence length="407" mass="44173">MRDAQVTSKPAWGGAGTPLVGTGEITVRGSRTAPRRRFRGAGIDLGVFLVESRDGRRMFSGWALGGAKHAAQATRPEESPRAKSLRRLSVPPPPLPRGTAGAVSSCREKASARRRRLASLPTPSSLPRAAWRALPRRRRLIRRPGAARIVVPLSFPSSSHLPGAPLLNPDASQHTSRREPLDGHTVPRVRPCGRHGPVGRAAGRPLPPSCAAAYTVPRSRRGPVGHAAGPAAAPILRGHRFLILRGCHSRAPPRHHDCVPNAAGPVLASLLFTRSSSCGLLRKKKISKNGGRHAVRRRIRAARWEPPDMAATATAIAVRAPSQVPSSKRLLRLSWIDGGPLSHLCHPRTPSEGRTRWRWLRLAREGRVEGATASPRLTADRRRRADSVQMKDKHIKTLNIKSDAGWI</sequence>
<feature type="region of interest" description="Disordered" evidence="1">
    <location>
        <begin position="70"/>
        <end position="123"/>
    </location>
</feature>